<dbReference type="GO" id="GO:0008168">
    <property type="term" value="F:methyltransferase activity"/>
    <property type="evidence" value="ECO:0007669"/>
    <property type="project" value="UniProtKB-KW"/>
</dbReference>
<feature type="domain" description="Methyltransferase" evidence="3">
    <location>
        <begin position="71"/>
        <end position="161"/>
    </location>
</feature>
<dbReference type="Pfam" id="PF13649">
    <property type="entry name" value="Methyltransf_25"/>
    <property type="match status" value="1"/>
</dbReference>
<dbReference type="Proteomes" id="UP000246005">
    <property type="component" value="Unassembled WGS sequence"/>
</dbReference>
<dbReference type="EMBL" id="QGHB01000002">
    <property type="protein sequence ID" value="PWK88905.1"/>
    <property type="molecule type" value="Genomic_DNA"/>
</dbReference>
<evidence type="ECO:0000256" key="1">
    <source>
        <dbReference type="ARBA" id="ARBA00022603"/>
    </source>
</evidence>
<reference evidence="4 5" key="1">
    <citation type="submission" date="2018-05" db="EMBL/GenBank/DDBJ databases">
        <title>Genomic Encyclopedia of Type Strains, Phase IV (KMG-IV): sequencing the most valuable type-strain genomes for metagenomic binning, comparative biology and taxonomic classification.</title>
        <authorList>
            <person name="Goeker M."/>
        </authorList>
    </citation>
    <scope>NUCLEOTIDE SEQUENCE [LARGE SCALE GENOMIC DNA]</scope>
    <source>
        <strain evidence="4 5">DSM 45480</strain>
    </source>
</reference>
<evidence type="ECO:0000256" key="2">
    <source>
        <dbReference type="ARBA" id="ARBA00022679"/>
    </source>
</evidence>
<proteinExistence type="predicted"/>
<dbReference type="PANTHER" id="PTHR43861">
    <property type="entry name" value="TRANS-ACONITATE 2-METHYLTRANSFERASE-RELATED"/>
    <property type="match status" value="1"/>
</dbReference>
<dbReference type="SUPFAM" id="SSF53335">
    <property type="entry name" value="S-adenosyl-L-methionine-dependent methyltransferases"/>
    <property type="match status" value="1"/>
</dbReference>
<dbReference type="AlphaFoldDB" id="A0A316IP33"/>
<gene>
    <name evidence="4" type="ORF">C8D88_102172</name>
</gene>
<dbReference type="CDD" id="cd02440">
    <property type="entry name" value="AdoMet_MTases"/>
    <property type="match status" value="1"/>
</dbReference>
<evidence type="ECO:0000313" key="5">
    <source>
        <dbReference type="Proteomes" id="UP000246005"/>
    </source>
</evidence>
<evidence type="ECO:0000313" key="4">
    <source>
        <dbReference type="EMBL" id="PWK88905.1"/>
    </source>
</evidence>
<dbReference type="GO" id="GO:0032259">
    <property type="term" value="P:methylation"/>
    <property type="evidence" value="ECO:0007669"/>
    <property type="project" value="UniProtKB-KW"/>
</dbReference>
<sequence>MVPAIAHAVTLADRWGTTVSVVTELSTRTAYDSVAPLYAELFGDVLDTLPLERALLTAFAELVQAHDSGPVADVGCGPGHVTAHLHSLGLNAFGIDLSPEMIAIARRSRPDLRFDVGSMTALDLADAAVSGLLANYSLIHTPPEQLPVVFAEFARVLVPGGYLLLGFYAGDDPEPQEFDHKVTLAYRWSPGSLAGLAGEAGFGEVARLVRAPNEGERFLQGQLLLREQS</sequence>
<keyword evidence="1 4" id="KW-0489">Methyltransferase</keyword>
<keyword evidence="2 4" id="KW-0808">Transferase</keyword>
<evidence type="ECO:0000259" key="3">
    <source>
        <dbReference type="Pfam" id="PF13649"/>
    </source>
</evidence>
<name>A0A316IP33_9PSEU</name>
<dbReference type="Gene3D" id="3.40.50.150">
    <property type="entry name" value="Vaccinia Virus protein VP39"/>
    <property type="match status" value="1"/>
</dbReference>
<dbReference type="PANTHER" id="PTHR43861:SF1">
    <property type="entry name" value="TRANS-ACONITATE 2-METHYLTRANSFERASE"/>
    <property type="match status" value="1"/>
</dbReference>
<dbReference type="InterPro" id="IPR029063">
    <property type="entry name" value="SAM-dependent_MTases_sf"/>
</dbReference>
<dbReference type="InterPro" id="IPR041698">
    <property type="entry name" value="Methyltransf_25"/>
</dbReference>
<protein>
    <submittedName>
        <fullName evidence="4">Methyltransferase family protein</fullName>
    </submittedName>
</protein>
<organism evidence="4 5">
    <name type="scientific">Lentzea atacamensis</name>
    <dbReference type="NCBI Taxonomy" id="531938"/>
    <lineage>
        <taxon>Bacteria</taxon>
        <taxon>Bacillati</taxon>
        <taxon>Actinomycetota</taxon>
        <taxon>Actinomycetes</taxon>
        <taxon>Pseudonocardiales</taxon>
        <taxon>Pseudonocardiaceae</taxon>
        <taxon>Lentzea</taxon>
    </lineage>
</organism>
<comment type="caution">
    <text evidence="4">The sequence shown here is derived from an EMBL/GenBank/DDBJ whole genome shotgun (WGS) entry which is preliminary data.</text>
</comment>
<accession>A0A316IP33</accession>